<comment type="caution">
    <text evidence="1">The sequence shown here is derived from an EMBL/GenBank/DDBJ whole genome shotgun (WGS) entry which is preliminary data.</text>
</comment>
<sequence length="84" mass="9066">MAAARTRFGPVSEDGTPGSLHVEEFDIGYLIYAVFPQPADPSTPPSFGGSNLVISKIDGALAYLPNFPSETAIALYRRKFRPHA</sequence>
<reference evidence="2" key="1">
    <citation type="submission" date="2015-07" db="EMBL/GenBank/DDBJ databases">
        <authorList>
            <person name="Ju K.-S."/>
            <person name="Doroghazi J.R."/>
            <person name="Metcalf W.W."/>
        </authorList>
    </citation>
    <scope>NUCLEOTIDE SEQUENCE [LARGE SCALE GENOMIC DNA]</scope>
    <source>
        <strain evidence="2">NRRL ISP-5002</strain>
    </source>
</reference>
<evidence type="ECO:0000313" key="2">
    <source>
        <dbReference type="Proteomes" id="UP000037982"/>
    </source>
</evidence>
<organism evidence="1 2">
    <name type="scientific">Streptomyces chattanoogensis</name>
    <dbReference type="NCBI Taxonomy" id="66876"/>
    <lineage>
        <taxon>Bacteria</taxon>
        <taxon>Bacillati</taxon>
        <taxon>Actinomycetota</taxon>
        <taxon>Actinomycetes</taxon>
        <taxon>Kitasatosporales</taxon>
        <taxon>Streptomycetaceae</taxon>
        <taxon>Streptomyces</taxon>
    </lineage>
</organism>
<dbReference type="PATRIC" id="fig|66876.3.peg.8204"/>
<protein>
    <submittedName>
        <fullName evidence="1">Uncharacterized protein</fullName>
    </submittedName>
</protein>
<dbReference type="Proteomes" id="UP000037982">
    <property type="component" value="Unassembled WGS sequence"/>
</dbReference>
<dbReference type="AlphaFoldDB" id="A0A0N0GV64"/>
<proteinExistence type="predicted"/>
<accession>A0A0N0GV64</accession>
<keyword evidence="2" id="KW-1185">Reference proteome</keyword>
<evidence type="ECO:0000313" key="1">
    <source>
        <dbReference type="EMBL" id="KPC59041.1"/>
    </source>
</evidence>
<name>A0A0N0GV64_9ACTN</name>
<dbReference type="EMBL" id="LGKG01000196">
    <property type="protein sequence ID" value="KPC59041.1"/>
    <property type="molecule type" value="Genomic_DNA"/>
</dbReference>
<gene>
    <name evidence="1" type="ORF">ADL29_37300</name>
</gene>